<dbReference type="GeneID" id="34221203"/>
<evidence type="ECO:0000256" key="3">
    <source>
        <dbReference type="ARBA" id="ARBA00021717"/>
    </source>
</evidence>
<evidence type="ECO:0000256" key="6">
    <source>
        <dbReference type="ARBA" id="ARBA00022989"/>
    </source>
</evidence>
<feature type="transmembrane region" description="Helical" evidence="10">
    <location>
        <begin position="220"/>
        <end position="242"/>
    </location>
</feature>
<evidence type="ECO:0000256" key="10">
    <source>
        <dbReference type="RuleBase" id="RU362071"/>
    </source>
</evidence>
<feature type="transmembrane region" description="Helical" evidence="10">
    <location>
        <begin position="37"/>
        <end position="55"/>
    </location>
</feature>
<dbReference type="PANTHER" id="PTHR30065">
    <property type="entry name" value="FLAGELLAR BIOSYNTHETIC PROTEIN FLIR"/>
    <property type="match status" value="1"/>
</dbReference>
<dbReference type="EMBL" id="CP008876">
    <property type="protein sequence ID" value="AIF66389.1"/>
    <property type="molecule type" value="Genomic_DNA"/>
</dbReference>
<keyword evidence="11" id="KW-0969">Cilium</keyword>
<dbReference type="HOGENOM" id="CLU_063626_2_3_9"/>
<evidence type="ECO:0000256" key="1">
    <source>
        <dbReference type="ARBA" id="ARBA00002578"/>
    </source>
</evidence>
<evidence type="ECO:0000256" key="9">
    <source>
        <dbReference type="NCBIfam" id="TIGR01400"/>
    </source>
</evidence>
<dbReference type="GO" id="GO:0009425">
    <property type="term" value="C:bacterial-type flagellum basal body"/>
    <property type="evidence" value="ECO:0007669"/>
    <property type="project" value="UniProtKB-SubCell"/>
</dbReference>
<keyword evidence="11" id="KW-0966">Cell projection</keyword>
<name>A0A075LJ14_9BACI</name>
<evidence type="ECO:0000256" key="7">
    <source>
        <dbReference type="ARBA" id="ARBA00023136"/>
    </source>
</evidence>
<reference evidence="11 12" key="1">
    <citation type="submission" date="2014-07" db="EMBL/GenBank/DDBJ databases">
        <title>Complete genome sequence of a moderately halophilic bacterium Terribacillus aidingensis MP602, isolated from Cryptomeria fortunei in Tianmu mountain in China.</title>
        <authorList>
            <person name="Wang Y."/>
            <person name="Lu P."/>
            <person name="Zhang L."/>
        </authorList>
    </citation>
    <scope>NUCLEOTIDE SEQUENCE [LARGE SCALE GENOMIC DNA]</scope>
    <source>
        <strain evidence="11 12">MP602</strain>
    </source>
</reference>
<dbReference type="PANTHER" id="PTHR30065:SF1">
    <property type="entry name" value="SURFACE PRESENTATION OF ANTIGENS PROTEIN SPAR"/>
    <property type="match status" value="1"/>
</dbReference>
<keyword evidence="11" id="KW-0282">Flagellum</keyword>
<dbReference type="InterPro" id="IPR006303">
    <property type="entry name" value="FliR"/>
</dbReference>
<evidence type="ECO:0000313" key="12">
    <source>
        <dbReference type="Proteomes" id="UP000027980"/>
    </source>
</evidence>
<sequence>MLSQIDYTVVPAFALILVRLVAFFVTVPLFSYRNVPTTFKIGFSFFLAMIIFFTIDRPTVPVDHTYFLLLFKEAMVGLSIGLLAFIVIQAINVAGGLIDFQMGFAIANVIDPVTRAQSPLTGQFLYTIATLFLLSVNGHLLLIDGIFYSYQLIPLDEMVPFGDQSIVELVLRSFSQMFLIAFQMSIPLVGCLFLVDVAIGIVARTVPQLNVFVVGPPIKILIAFVLLFLSMGIYMTVVRQLFDFMLVTMRDLMVLFGGA</sequence>
<evidence type="ECO:0000256" key="2">
    <source>
        <dbReference type="ARBA" id="ARBA00009772"/>
    </source>
</evidence>
<keyword evidence="6 10" id="KW-1133">Transmembrane helix</keyword>
<keyword evidence="7 10" id="KW-0472">Membrane</keyword>
<evidence type="ECO:0000256" key="4">
    <source>
        <dbReference type="ARBA" id="ARBA00022475"/>
    </source>
</evidence>
<dbReference type="RefSeq" id="WP_038560226.1">
    <property type="nucleotide sequence ID" value="NZ_CP008876.1"/>
</dbReference>
<gene>
    <name evidence="11" type="ORF">GZ22_06930</name>
</gene>
<dbReference type="PRINTS" id="PR00953">
    <property type="entry name" value="TYPE3IMRPROT"/>
</dbReference>
<organism evidence="11 12">
    <name type="scientific">Terribacillus saccharophilus</name>
    <dbReference type="NCBI Taxonomy" id="361277"/>
    <lineage>
        <taxon>Bacteria</taxon>
        <taxon>Bacillati</taxon>
        <taxon>Bacillota</taxon>
        <taxon>Bacilli</taxon>
        <taxon>Bacillales</taxon>
        <taxon>Bacillaceae</taxon>
        <taxon>Terribacillus</taxon>
    </lineage>
</organism>
<proteinExistence type="inferred from homology"/>
<comment type="subcellular location">
    <subcellularLocation>
        <location evidence="10">Cell membrane</location>
        <topology evidence="10">Multi-pass membrane protein</topology>
    </subcellularLocation>
    <subcellularLocation>
        <location evidence="10">Bacterial flagellum basal body</location>
    </subcellularLocation>
</comment>
<evidence type="ECO:0000313" key="11">
    <source>
        <dbReference type="EMBL" id="AIF66389.1"/>
    </source>
</evidence>
<protein>
    <recommendedName>
        <fullName evidence="3 9">Flagellar biosynthetic protein FliR</fullName>
    </recommendedName>
</protein>
<keyword evidence="4 10" id="KW-1003">Cell membrane</keyword>
<evidence type="ECO:0000256" key="5">
    <source>
        <dbReference type="ARBA" id="ARBA00022692"/>
    </source>
</evidence>
<dbReference type="InterPro" id="IPR002010">
    <property type="entry name" value="T3SS_IM_R"/>
</dbReference>
<evidence type="ECO:0000256" key="8">
    <source>
        <dbReference type="ARBA" id="ARBA00023143"/>
    </source>
</evidence>
<feature type="transmembrane region" description="Helical" evidence="10">
    <location>
        <begin position="177"/>
        <end position="199"/>
    </location>
</feature>
<keyword evidence="5 10" id="KW-0812">Transmembrane</keyword>
<accession>A0A075LJ14</accession>
<dbReference type="GO" id="GO:0006605">
    <property type="term" value="P:protein targeting"/>
    <property type="evidence" value="ECO:0007669"/>
    <property type="project" value="UniProtKB-UniRule"/>
</dbReference>
<dbReference type="AlphaFoldDB" id="A0A075LJ14"/>
<feature type="transmembrane region" description="Helical" evidence="10">
    <location>
        <begin position="124"/>
        <end position="150"/>
    </location>
</feature>
<dbReference type="OrthoDB" id="9807748at2"/>
<dbReference type="Proteomes" id="UP000027980">
    <property type="component" value="Chromosome"/>
</dbReference>
<feature type="transmembrane region" description="Helical" evidence="10">
    <location>
        <begin position="12"/>
        <end position="30"/>
    </location>
</feature>
<dbReference type="GO" id="GO:0005886">
    <property type="term" value="C:plasma membrane"/>
    <property type="evidence" value="ECO:0007669"/>
    <property type="project" value="UniProtKB-SubCell"/>
</dbReference>
<dbReference type="NCBIfam" id="TIGR01400">
    <property type="entry name" value="fliR"/>
    <property type="match status" value="1"/>
</dbReference>
<dbReference type="KEGG" id="tap:GZ22_06930"/>
<feature type="transmembrane region" description="Helical" evidence="10">
    <location>
        <begin position="75"/>
        <end position="98"/>
    </location>
</feature>
<dbReference type="Pfam" id="PF01311">
    <property type="entry name" value="Bac_export_1"/>
    <property type="match status" value="1"/>
</dbReference>
<keyword evidence="8 10" id="KW-0975">Bacterial flagellum</keyword>
<comment type="function">
    <text evidence="1 10">Role in flagellar biosynthesis.</text>
</comment>
<dbReference type="GO" id="GO:0044780">
    <property type="term" value="P:bacterial-type flagellum assembly"/>
    <property type="evidence" value="ECO:0007669"/>
    <property type="project" value="UniProtKB-UniRule"/>
</dbReference>
<comment type="similarity">
    <text evidence="2 10">Belongs to the FliR/MopE/SpaR family.</text>
</comment>